<gene>
    <name evidence="10" type="ORF">FANTH_3313</name>
</gene>
<dbReference type="PANTHER" id="PTHR31683">
    <property type="entry name" value="PECTATE LYASE 18-RELATED"/>
    <property type="match status" value="1"/>
</dbReference>
<dbReference type="InterPro" id="IPR002022">
    <property type="entry name" value="Pec_lyase"/>
</dbReference>
<keyword evidence="3 5" id="KW-0456">Lyase</keyword>
<dbReference type="GO" id="GO:0030570">
    <property type="term" value="F:pectate lyase activity"/>
    <property type="evidence" value="ECO:0007669"/>
    <property type="project" value="InterPro"/>
</dbReference>
<feature type="chain" id="PRO_5034139227" description="Pectate lyase domain-containing protein" evidence="7">
    <location>
        <begin position="18"/>
        <end position="1440"/>
    </location>
</feature>
<dbReference type="GO" id="GO:0000272">
    <property type="term" value="P:polysaccharide catabolic process"/>
    <property type="evidence" value="ECO:0007669"/>
    <property type="project" value="UniProtKB-KW"/>
</dbReference>
<dbReference type="InterPro" id="IPR036291">
    <property type="entry name" value="NAD(P)-bd_dom_sf"/>
</dbReference>
<feature type="region of interest" description="Disordered" evidence="6">
    <location>
        <begin position="896"/>
        <end position="927"/>
    </location>
</feature>
<evidence type="ECO:0000259" key="8">
    <source>
        <dbReference type="PROSITE" id="PS51212"/>
    </source>
</evidence>
<evidence type="ECO:0000259" key="9">
    <source>
        <dbReference type="PROSITE" id="PS51782"/>
    </source>
</evidence>
<reference evidence="10 11" key="1">
    <citation type="journal article" date="2020" name="BMC Genomics">
        <title>Correction to: Identification and distribution of gene clusters required for synthesis of sphingolipid metabolism inhibitors in diverse species of the filamentous fungus Fusarium.</title>
        <authorList>
            <person name="Kim H.S."/>
            <person name="Lohmar J.M."/>
            <person name="Busman M."/>
            <person name="Brown D.W."/>
            <person name="Naumann T.A."/>
            <person name="Divon H.H."/>
            <person name="Lysoe E."/>
            <person name="Uhlig S."/>
            <person name="Proctor R.H."/>
        </authorList>
    </citation>
    <scope>NUCLEOTIDE SEQUENCE [LARGE SCALE GENOMIC DNA]</scope>
    <source>
        <strain evidence="10 11">NRRL 25214</strain>
    </source>
</reference>
<dbReference type="SMART" id="SM00656">
    <property type="entry name" value="Amb_all"/>
    <property type="match status" value="1"/>
</dbReference>
<dbReference type="PROSITE" id="PS51212">
    <property type="entry name" value="WSC"/>
    <property type="match status" value="1"/>
</dbReference>
<dbReference type="EMBL" id="JABEVY010000066">
    <property type="protein sequence ID" value="KAF5251703.1"/>
    <property type="molecule type" value="Genomic_DNA"/>
</dbReference>
<dbReference type="SUPFAM" id="SSF51126">
    <property type="entry name" value="Pectin lyase-like"/>
    <property type="match status" value="1"/>
</dbReference>
<dbReference type="Pfam" id="PF15892">
    <property type="entry name" value="BNR_4"/>
    <property type="match status" value="1"/>
</dbReference>
<evidence type="ECO:0000313" key="10">
    <source>
        <dbReference type="EMBL" id="KAF5251703.1"/>
    </source>
</evidence>
<dbReference type="Pfam" id="PF00544">
    <property type="entry name" value="Pectate_lyase_4"/>
    <property type="match status" value="1"/>
</dbReference>
<evidence type="ECO:0000256" key="5">
    <source>
        <dbReference type="RuleBase" id="RU361173"/>
    </source>
</evidence>
<dbReference type="PRINTS" id="PR00081">
    <property type="entry name" value="GDHRDH"/>
</dbReference>
<organism evidence="10 11">
    <name type="scientific">Fusarium anthophilum</name>
    <dbReference type="NCBI Taxonomy" id="48485"/>
    <lineage>
        <taxon>Eukaryota</taxon>
        <taxon>Fungi</taxon>
        <taxon>Dikarya</taxon>
        <taxon>Ascomycota</taxon>
        <taxon>Pezizomycotina</taxon>
        <taxon>Sordariomycetes</taxon>
        <taxon>Hypocreomycetidae</taxon>
        <taxon>Hypocreales</taxon>
        <taxon>Nectriaceae</taxon>
        <taxon>Fusarium</taxon>
        <taxon>Fusarium fujikuroi species complex</taxon>
    </lineage>
</organism>
<dbReference type="InterPro" id="IPR012334">
    <property type="entry name" value="Pectin_lyas_fold"/>
</dbReference>
<dbReference type="InterPro" id="IPR036779">
    <property type="entry name" value="LysM_dom_sf"/>
</dbReference>
<evidence type="ECO:0000256" key="2">
    <source>
        <dbReference type="ARBA" id="ARBA00022729"/>
    </source>
</evidence>
<sequence>MKLSSVLCGVFATLTIAFPKEYLSLATWGVEGYAKDNPLGITTGGKGGKTVTVTTAEELVAAVKDTEPKIVKLKGKVTLPSRLKVGSNTSLIGVGLTAHITGAGVDVYHGDNVILQNLKITHILDNDCITIRNSTRVWVDHNEFASDINQGPDHYDGQVDIIRASDWITVSWNYFHDHWKSSLVGNDATFRDLDLGHLHVTYHHNYWRNMGTRGPAGRFGHQHIYNNLYEDFLYQAIHSRSDNQVLVEGNVFRGNTSEALSTYGLVIPMDSPNTCTCGDEELDGYANLGAKNDWGKAGVNITQKGNFYNADYKYKLTPLKLVPTVAKLGAGVENDTCTSVSESLGITIKDFMSLNPWSPGGAYKDFQFGKFVCTTPSDGHYSRTIKKSDPADSNYADEVVPRPENADPAANKQCGRWYTVEEGDDCLSVLGQHDMSLSLFTAANPSISPSNCTTSLIPGQAYCVGPTKNALSESYPPPPYWRHGCYFSGNDDYDRPTLALTGPRLSHIKPLSISSCQAYCLSLSLPVLGLQNRDTCICDDRLRMDSRPDKIRACESRCGYGKEDCGPEQHPIEVFSSQEHLAVEYVNIGCFESKKEYVLLGKNYMEWRDDTLEECAYFCHDSDYFALQTKYYSPVEQVNFCICGNQLNPSIKKLKGDKESADEKGDVCKGKGGTNIYTTNSKFLIGTIGTISICFIINKILNRIVLYKSSTAQPWEWSKEIVLITGGSGGIGSETVNKLSRRNIKVVSFDIHPPKSTLSTNAHFYKVDVTSPHSIHEAMEQVRRDIGDPTVLINNAGIALGKDILACTADQIKQMVQVNLLAHFWLVQELVPSMVKQNHGHVVTIASTKLWIATFTKYLIVAKVVAVSANGISLLVCPYKWRDRITVKPFPVNGTTALHKPTPAVPPPTPLEASPPRETKKKRSDNCTKLDPATKMIMRDEILGNTAVPSRRSSHVHGSTPASMLIPRYRDGLFKEEWIMVKISFPSADQLQLLILLTLHFEMANLKSLIFLAAVSTVRATISPGSLVTISTAVDATSGAAWWDPLDEYGGYDWLAYLRNPPGGAIADNNVMVARRSISDGTISRDCVRDSDGECAVFADDLGHNTPSISVDGDGYVHVFTSMHNEPWKYFRSSQPYSSTLVNASFDMPDQSVLITYPVIKRDADGNLWLIVRGQASGDGSARGGYFYKYTTSNKTWARISLWAYNKGYSVYPDDIAFSSDGDVHVQWEWSKYPASAVRHQGSYVRYRPSTNSFTSASGSTVSTPITQNTADIVYQPLTSGETYSGDINASPGPAFQSAKMALYERPSGTVHIQSAYRFKNSTSGTWQVRRATATYGTSNPWTREILYSDSETSAGIGITHDGTTARIYYSRTSASAFVLENVGGAGWTNTAIQPAVGKKVQRLQALMRSDGTDVLYLGAPTNVNSTTGSLYLLTVGGRT</sequence>
<dbReference type="Pfam" id="PF00106">
    <property type="entry name" value="adh_short"/>
    <property type="match status" value="1"/>
</dbReference>
<evidence type="ECO:0000256" key="3">
    <source>
        <dbReference type="ARBA" id="ARBA00023239"/>
    </source>
</evidence>
<comment type="caution">
    <text evidence="10">The sequence shown here is derived from an EMBL/GenBank/DDBJ whole genome shotgun (WGS) entry which is preliminary data.</text>
</comment>
<keyword evidence="2 7" id="KW-0732">Signal</keyword>
<dbReference type="InterPro" id="IPR045032">
    <property type="entry name" value="PEL"/>
</dbReference>
<proteinExistence type="inferred from homology"/>
<dbReference type="PANTHER" id="PTHR31683:SF18">
    <property type="entry name" value="PECTATE LYASE 21-RELATED"/>
    <property type="match status" value="1"/>
</dbReference>
<dbReference type="SUPFAM" id="SSF51735">
    <property type="entry name" value="NAD(P)-binding Rossmann-fold domains"/>
    <property type="match status" value="1"/>
</dbReference>
<dbReference type="InterPro" id="IPR002347">
    <property type="entry name" value="SDR_fam"/>
</dbReference>
<evidence type="ECO:0000256" key="1">
    <source>
        <dbReference type="ARBA" id="ARBA00010980"/>
    </source>
</evidence>
<keyword evidence="11" id="KW-1185">Reference proteome</keyword>
<keyword evidence="5" id="KW-0119">Carbohydrate metabolism</keyword>
<dbReference type="InterPro" id="IPR011050">
    <property type="entry name" value="Pectin_lyase_fold/virulence"/>
</dbReference>
<comment type="similarity">
    <text evidence="1 5">Belongs to the polysaccharide lyase 1 family.</text>
</comment>
<keyword evidence="5" id="KW-0964">Secreted</keyword>
<dbReference type="PROSITE" id="PS51782">
    <property type="entry name" value="LYSM"/>
    <property type="match status" value="1"/>
</dbReference>
<dbReference type="Proteomes" id="UP000573603">
    <property type="component" value="Unassembled WGS sequence"/>
</dbReference>
<evidence type="ECO:0000256" key="7">
    <source>
        <dbReference type="SAM" id="SignalP"/>
    </source>
</evidence>
<feature type="signal peptide" evidence="7">
    <location>
        <begin position="1"/>
        <end position="17"/>
    </location>
</feature>
<accession>A0A8H5E968</accession>
<dbReference type="Pfam" id="PF01476">
    <property type="entry name" value="LysM"/>
    <property type="match status" value="1"/>
</dbReference>
<protein>
    <recommendedName>
        <fullName evidence="12">Pectate lyase domain-containing protein</fullName>
    </recommendedName>
</protein>
<dbReference type="InterPro" id="IPR018392">
    <property type="entry name" value="LysM"/>
</dbReference>
<comment type="similarity">
    <text evidence="4">Belongs to the secreted LysM effector family.</text>
</comment>
<dbReference type="Pfam" id="PF01822">
    <property type="entry name" value="WSC"/>
    <property type="match status" value="1"/>
</dbReference>
<comment type="subcellular location">
    <subcellularLocation>
        <location evidence="5">Secreted</location>
    </subcellularLocation>
</comment>
<evidence type="ECO:0000256" key="4">
    <source>
        <dbReference type="ARBA" id="ARBA00044955"/>
    </source>
</evidence>
<feature type="domain" description="LysM" evidence="9">
    <location>
        <begin position="416"/>
        <end position="464"/>
    </location>
</feature>
<keyword evidence="5" id="KW-0624">Polysaccharide degradation</keyword>
<dbReference type="InterPro" id="IPR002889">
    <property type="entry name" value="WSC_carb-bd"/>
</dbReference>
<dbReference type="CDD" id="cd00118">
    <property type="entry name" value="LysM"/>
    <property type="match status" value="1"/>
</dbReference>
<evidence type="ECO:0000313" key="11">
    <source>
        <dbReference type="Proteomes" id="UP000573603"/>
    </source>
</evidence>
<evidence type="ECO:0000256" key="6">
    <source>
        <dbReference type="SAM" id="MobiDB-lite"/>
    </source>
</evidence>
<dbReference type="Gene3D" id="3.10.350.10">
    <property type="entry name" value="LysM domain"/>
    <property type="match status" value="2"/>
</dbReference>
<dbReference type="Gene3D" id="3.40.50.720">
    <property type="entry name" value="NAD(P)-binding Rossmann-like Domain"/>
    <property type="match status" value="1"/>
</dbReference>
<feature type="domain" description="WSC" evidence="8">
    <location>
        <begin position="479"/>
        <end position="578"/>
    </location>
</feature>
<evidence type="ECO:0008006" key="12">
    <source>
        <dbReference type="Google" id="ProtNLM"/>
    </source>
</evidence>
<dbReference type="Gene3D" id="2.160.20.10">
    <property type="entry name" value="Single-stranded right-handed beta-helix, Pectin lyase-like"/>
    <property type="match status" value="1"/>
</dbReference>
<name>A0A8H5E968_9HYPO</name>
<dbReference type="GO" id="GO:0005576">
    <property type="term" value="C:extracellular region"/>
    <property type="evidence" value="ECO:0007669"/>
    <property type="project" value="UniProtKB-SubCell"/>
</dbReference>